<proteinExistence type="predicted"/>
<dbReference type="AlphaFoldDB" id="A0AA36IGH2"/>
<protein>
    <submittedName>
        <fullName evidence="2">Uncharacterized protein</fullName>
    </submittedName>
</protein>
<reference evidence="2" key="1">
    <citation type="submission" date="2023-08" db="EMBL/GenBank/DDBJ databases">
        <authorList>
            <person name="Chen Y."/>
            <person name="Shah S."/>
            <person name="Dougan E. K."/>
            <person name="Thang M."/>
            <person name="Chan C."/>
        </authorList>
    </citation>
    <scope>NUCLEOTIDE SEQUENCE</scope>
</reference>
<name>A0AA36IGH2_9DINO</name>
<evidence type="ECO:0000313" key="3">
    <source>
        <dbReference type="Proteomes" id="UP001178507"/>
    </source>
</evidence>
<dbReference type="Proteomes" id="UP001178507">
    <property type="component" value="Unassembled WGS sequence"/>
</dbReference>
<sequence length="353" mass="39497">MLRTRAEWQDYRTKIRLVWKNSTRVALQVHCAEDAACQFTWRCTYFLQSLGHAAGTLLVTSTGEHDHNSKPKVGSRQARLWTPRQEEDARKYMDAAEAGKRSVKQLREHMLSKNHLADSLSTLPQMSTWMRNFNCRKKQGKKVGQPAAAGREVAPTQVALDDWPRDGSASEDLYVLEPRVVSSTEVFVPYTCKGMLSTLSRFVGGEVNLAVDAKMKVLNGGAGVATLSLLVKDGLRSTDVNAGAGRVQGKAFTTRAMPFLQATMHQETTANYLRLFAVAETLRAQCCPSQLPLKQCVRQLHKDFAPAIEAARREAFPNSRPCDDWFHFKQKRRELESRCKFGDAGGQVLQGPR</sequence>
<feature type="region of interest" description="Disordered" evidence="1">
    <location>
        <begin position="62"/>
        <end position="85"/>
    </location>
</feature>
<comment type="caution">
    <text evidence="2">The sequence shown here is derived from an EMBL/GenBank/DDBJ whole genome shotgun (WGS) entry which is preliminary data.</text>
</comment>
<evidence type="ECO:0000313" key="2">
    <source>
        <dbReference type="EMBL" id="CAJ1385879.1"/>
    </source>
</evidence>
<gene>
    <name evidence="2" type="ORF">EVOR1521_LOCUS12371</name>
</gene>
<evidence type="ECO:0000256" key="1">
    <source>
        <dbReference type="SAM" id="MobiDB-lite"/>
    </source>
</evidence>
<dbReference type="EMBL" id="CAUJNA010001295">
    <property type="protein sequence ID" value="CAJ1385879.1"/>
    <property type="molecule type" value="Genomic_DNA"/>
</dbReference>
<accession>A0AA36IGH2</accession>
<keyword evidence="3" id="KW-1185">Reference proteome</keyword>
<organism evidence="2 3">
    <name type="scientific">Effrenium voratum</name>
    <dbReference type="NCBI Taxonomy" id="2562239"/>
    <lineage>
        <taxon>Eukaryota</taxon>
        <taxon>Sar</taxon>
        <taxon>Alveolata</taxon>
        <taxon>Dinophyceae</taxon>
        <taxon>Suessiales</taxon>
        <taxon>Symbiodiniaceae</taxon>
        <taxon>Effrenium</taxon>
    </lineage>
</organism>